<protein>
    <recommendedName>
        <fullName evidence="5">F-box domain-containing protein</fullName>
    </recommendedName>
</protein>
<evidence type="ECO:0000256" key="1">
    <source>
        <dbReference type="SAM" id="Coils"/>
    </source>
</evidence>
<feature type="compositionally biased region" description="Low complexity" evidence="2">
    <location>
        <begin position="204"/>
        <end position="217"/>
    </location>
</feature>
<feature type="region of interest" description="Disordered" evidence="2">
    <location>
        <begin position="981"/>
        <end position="1022"/>
    </location>
</feature>
<proteinExistence type="predicted"/>
<feature type="region of interest" description="Disordered" evidence="2">
    <location>
        <begin position="785"/>
        <end position="834"/>
    </location>
</feature>
<dbReference type="Proteomes" id="UP000650467">
    <property type="component" value="Unassembled WGS sequence"/>
</dbReference>
<evidence type="ECO:0000313" key="4">
    <source>
        <dbReference type="Proteomes" id="UP000650467"/>
    </source>
</evidence>
<feature type="region of interest" description="Disordered" evidence="2">
    <location>
        <begin position="1086"/>
        <end position="1148"/>
    </location>
</feature>
<organism evidence="3 4">
    <name type="scientific">Chlamydomonas incerta</name>
    <dbReference type="NCBI Taxonomy" id="51695"/>
    <lineage>
        <taxon>Eukaryota</taxon>
        <taxon>Viridiplantae</taxon>
        <taxon>Chlorophyta</taxon>
        <taxon>core chlorophytes</taxon>
        <taxon>Chlorophyceae</taxon>
        <taxon>CS clade</taxon>
        <taxon>Chlamydomonadales</taxon>
        <taxon>Chlamydomonadaceae</taxon>
        <taxon>Chlamydomonas</taxon>
    </lineage>
</organism>
<sequence>MAGAAVPAPPDAACELLARLPPDLILSHVAPQLPPGQRLGLRCVCRAWAAAIEATAPHVNLVMEADWMRRHEARAAAAAAAAAEAASAAAAAAGRGAGAAAAAPQPPPGAAAGPQEAGAQVDQAATPAREGEQDGVGRRRVVPPAILDLVMSGLRNPGSGAGLVRRFEGARALRLWLGAAPWGADHLLPPSWAEQATAGDAQPGGSSSGSSKANSSGSSTPGILAMAAAAARQVAVDARATAAAFARAPLAPQHRPLVGGAVALAAAAAAAASAAASAAALRLLLCAVVLLCALAFNNELLRLARARAAAARAQRQAPGVGESWRAAVAAAERDVRWRAAHSAAEEGADRGRSVLRNIAHERPDPTAWPSLPACLAWIAPPQHGGGAATATGGGGGGGGGSGSANGGSPVAAPRQPGGGCGGGGGGAAATGLRRLTHLSALVASRTSDLEPQVLQQLAAACPHLHGLSLHCRQSLAGRHAPLAFAPLPSLAPLAPLGASLRTLVLSGVWAGAAPSDSGLGPEVLRPTSRRAAGLPPRLGLEALVGLRALVLHRVRGRMHWLLPQLQVLTGLTRLELLELDYIGGAAAASEYDKAAAEARAAAEAAEAEAQRDAWRRARLAAHGEWSRRVAEQKARREARAARRDARVAAAAAAAVAAAATGAVAPASAAAAPADEAAGAGADTEMVDDGGWVLMPAGGGDGGGGGGGAAGAGPAPSGSSHAGAAAAASTNVDFANVDSGGGAAAATDVDACCSATSTDVEGWDSDCDPRLEGLWEVMMGHQELELGRQEQEQEQEQGADGTHPAAGGPGGPPVGAGAGAAAGPRAPPLPLDPDDGGYAEPFFGLHQFRGYERPWPRWREVMAALAELVAAVSGGGSGGAGGVGGGGGGGATAGAGAGAGAAAGGGQRVLALDVECPSDPERGQPAWELLLRSVRRHCGGLVELRLPHLALASRPQAAALAAALPGLRHLEIGSLPAASLSRLKAARRRRRQRRDAVAARRREQVQARRAGQQQQQEEEQEALAPAGVAAAGAAAAGAAAAAAPGAAAGPCGGAAAAVPPPPPPPPPLLRCLEDLERHYLWGGRPQWEQAQQQQTRPAAPTSPPTMPTSTTQQQQQEQEQQVPPQGVWVAGKGRHIGSPGPGAGAGAGGIGTDRGAVGGGVAASAGGGEGGRLACFASLQSLTVRSSAVEELVAYGLPLPPRPAGSAAAGSAGSAAGSGRSWMAGEVRLQLRNRAEGQAGDHLTLAVTDLLHLHSALLPALHALPPAAPLAPAPPPNPAAGADGDTTAATTTTTTTSTATGTGAGLALRVGPARGASGPLLCAMLGAWVPHCLVELDVTSLTHPGAATGHELLGTLAHIRASLPRLRRLAACLWAARPSFFRPDASDASGADGAGAAAAVAAALLLPCGAASNSSSSSSSKAAAEARVSALMRAVRAAGGGRDAVTREAAGGVPWALVECVAGLAELQELRLTVVAVADWARPPVSPGVGVSRAYQPQRVPLGLLAALAAPAGGQRRAGGPLKVVDCSPLDCWCSAHELGKDADPRVLLANTRAALAAACRALRSGSSSSGGGCTLVLAVEEDLAAAEGRGPAAEARWREEVLACRRQP</sequence>
<feature type="region of interest" description="Disordered" evidence="2">
    <location>
        <begin position="196"/>
        <end position="217"/>
    </location>
</feature>
<dbReference type="PANTHER" id="PTHR37612">
    <property type="entry name" value="FIBROIN HEAVY CHAIN FIB-H LIKE PROTEIN"/>
    <property type="match status" value="1"/>
</dbReference>
<reference evidence="3" key="1">
    <citation type="journal article" date="2020" name="bioRxiv">
        <title>Comparative genomics of Chlamydomonas.</title>
        <authorList>
            <person name="Craig R.J."/>
            <person name="Hasan A.R."/>
            <person name="Ness R.W."/>
            <person name="Keightley P.D."/>
        </authorList>
    </citation>
    <scope>NUCLEOTIDE SEQUENCE</scope>
    <source>
        <strain evidence="3">SAG 7.73</strain>
    </source>
</reference>
<evidence type="ECO:0000256" key="2">
    <source>
        <dbReference type="SAM" id="MobiDB-lite"/>
    </source>
</evidence>
<feature type="compositionally biased region" description="Basic residues" evidence="2">
    <location>
        <begin position="983"/>
        <end position="992"/>
    </location>
</feature>
<keyword evidence="4" id="KW-1185">Reference proteome</keyword>
<feature type="compositionally biased region" description="Low complexity" evidence="2">
    <location>
        <begin position="1106"/>
        <end position="1124"/>
    </location>
</feature>
<dbReference type="PANTHER" id="PTHR37612:SF20">
    <property type="entry name" value="PER-HEXAMER REPEAT PROTEIN 5-RELATED"/>
    <property type="match status" value="1"/>
</dbReference>
<feature type="compositionally biased region" description="Low complexity" evidence="2">
    <location>
        <begin position="110"/>
        <end position="119"/>
    </location>
</feature>
<keyword evidence="1" id="KW-0175">Coiled coil</keyword>
<evidence type="ECO:0000313" key="3">
    <source>
        <dbReference type="EMBL" id="KAG2433403.1"/>
    </source>
</evidence>
<feature type="compositionally biased region" description="Pro residues" evidence="2">
    <location>
        <begin position="1267"/>
        <end position="1277"/>
    </location>
</feature>
<evidence type="ECO:0008006" key="5">
    <source>
        <dbReference type="Google" id="ProtNLM"/>
    </source>
</evidence>
<feature type="region of interest" description="Disordered" evidence="2">
    <location>
        <begin position="99"/>
        <end position="139"/>
    </location>
</feature>
<dbReference type="InterPro" id="IPR052258">
    <property type="entry name" value="Diverse_Func_Domain-Protein"/>
</dbReference>
<comment type="caution">
    <text evidence="3">The sequence shown here is derived from an EMBL/GenBank/DDBJ whole genome shotgun (WGS) entry which is preliminary data.</text>
</comment>
<dbReference type="OrthoDB" id="551824at2759"/>
<feature type="region of interest" description="Disordered" evidence="2">
    <location>
        <begin position="1267"/>
        <end position="1302"/>
    </location>
</feature>
<feature type="region of interest" description="Disordered" evidence="2">
    <location>
        <begin position="385"/>
        <end position="426"/>
    </location>
</feature>
<gene>
    <name evidence="3" type="ORF">HXX76_008461</name>
</gene>
<dbReference type="EMBL" id="JAEHOC010000019">
    <property type="protein sequence ID" value="KAG2433403.1"/>
    <property type="molecule type" value="Genomic_DNA"/>
</dbReference>
<feature type="compositionally biased region" description="Low complexity" evidence="2">
    <location>
        <begin position="711"/>
        <end position="722"/>
    </location>
</feature>
<feature type="region of interest" description="Disordered" evidence="2">
    <location>
        <begin position="688"/>
        <end position="722"/>
    </location>
</feature>
<feature type="compositionally biased region" description="Gly residues" evidence="2">
    <location>
        <begin position="385"/>
        <end position="405"/>
    </location>
</feature>
<feature type="compositionally biased region" description="Gly residues" evidence="2">
    <location>
        <begin position="806"/>
        <end position="819"/>
    </location>
</feature>
<feature type="compositionally biased region" description="Gly residues" evidence="2">
    <location>
        <begin position="696"/>
        <end position="710"/>
    </location>
</feature>
<feature type="compositionally biased region" description="Low complexity" evidence="2">
    <location>
        <begin position="1086"/>
        <end position="1098"/>
    </location>
</feature>
<feature type="compositionally biased region" description="Gly residues" evidence="2">
    <location>
        <begin position="1138"/>
        <end position="1148"/>
    </location>
</feature>
<feature type="compositionally biased region" description="Low complexity" evidence="2">
    <location>
        <begin position="1278"/>
        <end position="1300"/>
    </location>
</feature>
<feature type="compositionally biased region" description="Basic and acidic residues" evidence="2">
    <location>
        <begin position="993"/>
        <end position="1005"/>
    </location>
</feature>
<accession>A0A835SUP0</accession>
<name>A0A835SUP0_CHLIN</name>
<feature type="coiled-coil region" evidence="1">
    <location>
        <begin position="588"/>
        <end position="617"/>
    </location>
</feature>
<feature type="compositionally biased region" description="Gly residues" evidence="2">
    <location>
        <begin position="416"/>
        <end position="426"/>
    </location>
</feature>